<dbReference type="InterPro" id="IPR017853">
    <property type="entry name" value="GH"/>
</dbReference>
<dbReference type="InterPro" id="IPR001360">
    <property type="entry name" value="Glyco_hydro_1"/>
</dbReference>
<reference evidence="2 3" key="1">
    <citation type="submission" date="2024-06" db="EMBL/GenBank/DDBJ databases">
        <title>The Natural Products Discovery Center: Release of the First 8490 Sequenced Strains for Exploring Actinobacteria Biosynthetic Diversity.</title>
        <authorList>
            <person name="Kalkreuter E."/>
            <person name="Kautsar S.A."/>
            <person name="Yang D."/>
            <person name="Bader C.D."/>
            <person name="Teijaro C.N."/>
            <person name="Fluegel L."/>
            <person name="Davis C.M."/>
            <person name="Simpson J.R."/>
            <person name="Lauterbach L."/>
            <person name="Steele A.D."/>
            <person name="Gui C."/>
            <person name="Meng S."/>
            <person name="Li G."/>
            <person name="Viehrig K."/>
            <person name="Ye F."/>
            <person name="Su P."/>
            <person name="Kiefer A.F."/>
            <person name="Nichols A."/>
            <person name="Cepeda A.J."/>
            <person name="Yan W."/>
            <person name="Fan B."/>
            <person name="Jiang Y."/>
            <person name="Adhikari A."/>
            <person name="Zheng C.-J."/>
            <person name="Schuster L."/>
            <person name="Cowan T.M."/>
            <person name="Smanski M.J."/>
            <person name="Chevrette M.G."/>
            <person name="De Carvalho L.P.S."/>
            <person name="Shen B."/>
        </authorList>
    </citation>
    <scope>NUCLEOTIDE SEQUENCE [LARGE SCALE GENOMIC DNA]</scope>
    <source>
        <strain evidence="2 3">NPDC049574</strain>
    </source>
</reference>
<organism evidence="2 3">
    <name type="scientific">Nonomuraea bangladeshensis</name>
    <dbReference type="NCBI Taxonomy" id="404385"/>
    <lineage>
        <taxon>Bacteria</taxon>
        <taxon>Bacillati</taxon>
        <taxon>Actinomycetota</taxon>
        <taxon>Actinomycetes</taxon>
        <taxon>Streptosporangiales</taxon>
        <taxon>Streptosporangiaceae</taxon>
        <taxon>Nonomuraea</taxon>
    </lineage>
</organism>
<feature type="compositionally biased region" description="Basic residues" evidence="1">
    <location>
        <begin position="53"/>
        <end position="62"/>
    </location>
</feature>
<dbReference type="RefSeq" id="WP_364448408.1">
    <property type="nucleotide sequence ID" value="NZ_JBFARM010000003.1"/>
</dbReference>
<sequence length="62" mass="7071">MGEAIADGTDVPGCLHWTLLDSWEWHGHAMTFGLAGVERETFERTPKTEKSDRHRRSLPGHR</sequence>
<feature type="compositionally biased region" description="Basic and acidic residues" evidence="1">
    <location>
        <begin position="38"/>
        <end position="52"/>
    </location>
</feature>
<dbReference type="Pfam" id="PF00232">
    <property type="entry name" value="Glyco_hydro_1"/>
    <property type="match status" value="1"/>
</dbReference>
<dbReference type="Gene3D" id="3.20.20.80">
    <property type="entry name" value="Glycosidases"/>
    <property type="match status" value="1"/>
</dbReference>
<dbReference type="SUPFAM" id="SSF51445">
    <property type="entry name" value="(Trans)glycosidases"/>
    <property type="match status" value="1"/>
</dbReference>
<evidence type="ECO:0000256" key="1">
    <source>
        <dbReference type="SAM" id="MobiDB-lite"/>
    </source>
</evidence>
<accession>A0ABV3H0K1</accession>
<gene>
    <name evidence="2" type="ORF">AB0K40_11235</name>
</gene>
<proteinExistence type="predicted"/>
<feature type="region of interest" description="Disordered" evidence="1">
    <location>
        <begin position="38"/>
        <end position="62"/>
    </location>
</feature>
<evidence type="ECO:0000313" key="3">
    <source>
        <dbReference type="Proteomes" id="UP001552427"/>
    </source>
</evidence>
<protein>
    <submittedName>
        <fullName evidence="2">Family 1 glycosylhydrolase</fullName>
    </submittedName>
</protein>
<evidence type="ECO:0000313" key="2">
    <source>
        <dbReference type="EMBL" id="MEV4286065.1"/>
    </source>
</evidence>
<comment type="caution">
    <text evidence="2">The sequence shown here is derived from an EMBL/GenBank/DDBJ whole genome shotgun (WGS) entry which is preliminary data.</text>
</comment>
<name>A0ABV3H0K1_9ACTN</name>
<dbReference type="EMBL" id="JBFARM010000003">
    <property type="protein sequence ID" value="MEV4286065.1"/>
    <property type="molecule type" value="Genomic_DNA"/>
</dbReference>
<dbReference type="Proteomes" id="UP001552427">
    <property type="component" value="Unassembled WGS sequence"/>
</dbReference>
<keyword evidence="3" id="KW-1185">Reference proteome</keyword>